<dbReference type="InterPro" id="IPR035979">
    <property type="entry name" value="RBD_domain_sf"/>
</dbReference>
<feature type="compositionally biased region" description="Polar residues" evidence="7">
    <location>
        <begin position="1886"/>
        <end position="1897"/>
    </location>
</feature>
<evidence type="ECO:0000256" key="4">
    <source>
        <dbReference type="ARBA" id="ARBA00022833"/>
    </source>
</evidence>
<organism evidence="10 11">
    <name type="scientific">Pyxicephalus adspersus</name>
    <name type="common">African bullfrog</name>
    <dbReference type="NCBI Taxonomy" id="30357"/>
    <lineage>
        <taxon>Eukaryota</taxon>
        <taxon>Metazoa</taxon>
        <taxon>Chordata</taxon>
        <taxon>Craniata</taxon>
        <taxon>Vertebrata</taxon>
        <taxon>Euteleostomi</taxon>
        <taxon>Amphibia</taxon>
        <taxon>Batrachia</taxon>
        <taxon>Anura</taxon>
        <taxon>Neobatrachia</taxon>
        <taxon>Ranoidea</taxon>
        <taxon>Pyxicephalidae</taxon>
        <taxon>Pyxicephalinae</taxon>
        <taxon>Pyxicephalus</taxon>
    </lineage>
</organism>
<reference evidence="10" key="1">
    <citation type="thesis" date="2020" institute="ProQuest LLC" country="789 East Eisenhower Parkway, Ann Arbor, MI, USA">
        <title>Comparative Genomics and Chromosome Evolution.</title>
        <authorList>
            <person name="Mudd A.B."/>
        </authorList>
    </citation>
    <scope>NUCLEOTIDE SEQUENCE</scope>
    <source>
        <strain evidence="10">1538</strain>
        <tissue evidence="10">Blood</tissue>
    </source>
</reference>
<dbReference type="SMART" id="SM00451">
    <property type="entry name" value="ZnF_U1"/>
    <property type="match status" value="1"/>
</dbReference>
<feature type="compositionally biased region" description="Basic and acidic residues" evidence="7">
    <location>
        <begin position="781"/>
        <end position="793"/>
    </location>
</feature>
<keyword evidence="2" id="KW-0479">Metal-binding</keyword>
<evidence type="ECO:0008006" key="12">
    <source>
        <dbReference type="Google" id="ProtNLM"/>
    </source>
</evidence>
<name>A0AAV3APS1_PYXAD</name>
<evidence type="ECO:0000256" key="6">
    <source>
        <dbReference type="PROSITE-ProRule" id="PRU00176"/>
    </source>
</evidence>
<feature type="compositionally biased region" description="Acidic residues" evidence="7">
    <location>
        <begin position="1169"/>
        <end position="1178"/>
    </location>
</feature>
<dbReference type="PROSITE" id="PS50171">
    <property type="entry name" value="ZF_MATRIN"/>
    <property type="match status" value="1"/>
</dbReference>
<feature type="region of interest" description="Disordered" evidence="7">
    <location>
        <begin position="1250"/>
        <end position="1664"/>
    </location>
</feature>
<feature type="domain" description="RRM" evidence="8">
    <location>
        <begin position="816"/>
        <end position="891"/>
    </location>
</feature>
<comment type="caution">
    <text evidence="10">The sequence shown here is derived from an EMBL/GenBank/DDBJ whole genome shotgun (WGS) entry which is preliminary data.</text>
</comment>
<dbReference type="PANTHER" id="PTHR15592">
    <property type="entry name" value="MATRIN 3/NUCLEAR PROTEIN 220-RELATED"/>
    <property type="match status" value="1"/>
</dbReference>
<dbReference type="SUPFAM" id="SSF54928">
    <property type="entry name" value="RNA-binding domain, RBD"/>
    <property type="match status" value="3"/>
</dbReference>
<feature type="compositionally biased region" description="Basic and acidic residues" evidence="7">
    <location>
        <begin position="1905"/>
        <end position="1922"/>
    </location>
</feature>
<feature type="compositionally biased region" description="Polar residues" evidence="7">
    <location>
        <begin position="1447"/>
        <end position="1459"/>
    </location>
</feature>
<feature type="compositionally biased region" description="Low complexity" evidence="7">
    <location>
        <begin position="372"/>
        <end position="382"/>
    </location>
</feature>
<sequence length="2024" mass="221567">MFNPRGGFPGQRPMGPPQMNQPGLNHLGMNMSGMNMSGMGMSGMNQPNVNLSGMNQSNLNTGMNRMGHPGMNPNVGIANLNQPGLNVYRMGPSGMNQGGMGFQSEVKSQGFGMRPMDSPGSFLGGNSEPMGMKNLPLRPPERHMGPQALPQRFSSPSGPMIPAQPRMHLQNQEMSMVNRGLPHSSDHLRGDVKTSLQEPHLLEKKPLNSLGMFGNLNQDMGIKPGPSLSLNQMSNAQNLYTNESASSILESFGLSNEDLEELSRYPDDQLTPQNLPNILRDIRLRKINRSGATHDQGGGGRRSGSDVLPSKVIDYGHSSKYQFNDNAAPSQPFNSSRTEQKPSPVSKEPAPSSTSNNEKSNIAMDNKIPTISSSRKSSCQTSKPNRSNNKTLVGEQTNVKNTDSLGTVLNAERPVITINPDSAPLCDIPVNSDTAATTSPSEMVPESPVRSVVMQVNYPPPVEATTATGKGNRVPALSQEEAQMKKRMPTPSMMNDYFATSPRIFPHICSLCNLECRHLKDWIKHQNNTSHIDSCRKLRQQYPDWNPQVHTLSRNEGKKDETTPKRSRSKSRSPRRARRSGSRHRARRSRSRGPRSGRRSRSRSPRRSRPSPRRSRSPYKGARSPRRTLSPRKRGLDQSSTSPDRKAVDAAVQSFIEASKLKSGEKGRATKSSSDSKKLSPKSSNSSVKGKKPSDGSIPTKNPGGTVRKNSNSSSYSSSSKKPGSSSSVKSGTNSSGSGPRKPLSSNTSKKPVASSSTSRKPVMSTGAKKTTPISSSSKKIQSDKMSKTEKGPSKPTASESYSPLNKFISKSTSRKIIHVTNLPDSGYTDQDIIKIVQPFGKVYDILIIRSKNEAFLETNFWEAAAAAVKFSETVPVIFNGKRVVLSLAGKQKEHKKEKTHKDKTPEVSKLDIGRIFGFEGSYGDIPFPNLPEKQYTVDEISNLARPFGGVSDILVISTHRKAYLELPNRNSVDSMIKFYNVFPTCLAGSMLTIAMSERFKDLKDENRIFAEIIEQSPFKITPTIFKNFVHLSDLPDREIEEFELTQIGLQFGKVEHCIVISNKRKAILHLNSPSAAEGMHTCLSQVPAKIGESVLNCTLATKTNLAEDEYMTYLEENKSSEPDYTMDEEDATLADEIGQLAKPPLFDTHVAERNVKVTGTFVKVEVEEDGDDEEAAEAPEAPEAPYCIQPEPVVEQPKYSSDPQPYVTEDSDVLVSVESDEEECDVYCPSTCNAIPVIDSVSMEHLLTAEDSEESDSNDMETSAKEMSGGCPKPVDNASAVDAQNELVGEPNPEEARNELGVEASKASDTAAGLSLEAFQASNTTPEPTNKELDDSSVINLPAGKKETSPTRAEENSDKETKSESGQKEERSKQSEETAHSYEEKSREKRERSRQSSHGRKVDEPVKEAGEKAGEESKDPKQAAVTSAASVTRMTKYNPQRGELSVTLTVDNQKSSSRTPEHRKKSSGDKGSSGRGSSAPKSSSNRSSPSENASSNPKTSPGSYQSKSHRGVSTQDRDSKKTCRSRENDFRSNRKDDRSKDNSSSSSRYMRSSTRSNRGQKPKEEGANTFPFNLDEFVTVDEIVEEHADVQKSEEVEEEKSQEIVATKRGSKRKESSPAALDAKKPKEASGDTQELSFVTLDEVGDEEDNTAVPESIQDGEVQTLMTVDEVQTLMTVDEVHAEDGPPPTAQQPSVLMTLDEVSDDEEPNISTMPSGTSAITDKDQLLTLDEISGEDEETVPNSEPLNPDIWFTQVTKESKEDNSSPAPEIKENVEAPDIPPQEPAQDSHVEQPLLTLDEVKADEEEEDSLAIEHQFLTVDEIGEEDEESEVKQDTVEKSQPKPKSKSGQSKSKTSPKSASKTPGGRRGRPRKRPLPETADDSKDTSQQASADSITGSGLVKTPTKPEQKAAEDPEQDKSEDSTITTPDIPGLSTSTSSDTPAKKNKLESPSLGKKTLGLFNCLIPVGLEFVVPKTGYFCELCSLFYMDDASKLKHCKSLRHYQAVQRHFAKEEDTAEEKSPST</sequence>
<dbReference type="EMBL" id="DYDO01000003">
    <property type="protein sequence ID" value="DBA29494.1"/>
    <property type="molecule type" value="Genomic_DNA"/>
</dbReference>
<proteinExistence type="predicted"/>
<feature type="region of interest" description="Disordered" evidence="7">
    <location>
        <begin position="1703"/>
        <end position="1951"/>
    </location>
</feature>
<feature type="compositionally biased region" description="Polar residues" evidence="7">
    <location>
        <begin position="383"/>
        <end position="399"/>
    </location>
</feature>
<feature type="compositionally biased region" description="Acidic residues" evidence="7">
    <location>
        <begin position="1251"/>
        <end position="1260"/>
    </location>
</feature>
<evidence type="ECO:0000259" key="9">
    <source>
        <dbReference type="PROSITE" id="PS50171"/>
    </source>
</evidence>
<dbReference type="GO" id="GO:0003723">
    <property type="term" value="F:RNA binding"/>
    <property type="evidence" value="ECO:0007669"/>
    <property type="project" value="UniProtKB-UniRule"/>
</dbReference>
<feature type="compositionally biased region" description="Polar residues" evidence="7">
    <location>
        <begin position="744"/>
        <end position="760"/>
    </location>
</feature>
<evidence type="ECO:0000313" key="11">
    <source>
        <dbReference type="Proteomes" id="UP001181693"/>
    </source>
</evidence>
<keyword evidence="3" id="KW-0863">Zinc-finger</keyword>
<dbReference type="InterPro" id="IPR003604">
    <property type="entry name" value="Matrin/U1-like-C_Znf_C2H2"/>
</dbReference>
<feature type="compositionally biased region" description="Polar residues" evidence="7">
    <location>
        <begin position="1500"/>
        <end position="1515"/>
    </location>
</feature>
<feature type="compositionally biased region" description="Low complexity" evidence="7">
    <location>
        <begin position="1847"/>
        <end position="1864"/>
    </location>
</feature>
<feature type="compositionally biased region" description="Low complexity" evidence="7">
    <location>
        <begin position="709"/>
        <end position="739"/>
    </location>
</feature>
<feature type="compositionally biased region" description="Basic and acidic residues" evidence="7">
    <location>
        <begin position="1586"/>
        <end position="1603"/>
    </location>
</feature>
<feature type="compositionally biased region" description="Low complexity" evidence="7">
    <location>
        <begin position="1543"/>
        <end position="1558"/>
    </location>
</feature>
<evidence type="ECO:0000259" key="8">
    <source>
        <dbReference type="PROSITE" id="PS50102"/>
    </source>
</evidence>
<feature type="compositionally biased region" description="Basic and acidic residues" evidence="7">
    <location>
        <begin position="553"/>
        <end position="564"/>
    </location>
</feature>
<feature type="compositionally biased region" description="Acidic residues" evidence="7">
    <location>
        <begin position="1802"/>
        <end position="1811"/>
    </location>
</feature>
<feature type="compositionally biased region" description="Polar residues" evidence="7">
    <location>
        <begin position="351"/>
        <end position="360"/>
    </location>
</feature>
<feature type="compositionally biased region" description="Polar residues" evidence="7">
    <location>
        <begin position="1710"/>
        <end position="1721"/>
    </location>
</feature>
<feature type="region of interest" description="Disordered" evidence="7">
    <location>
        <begin position="1"/>
        <end position="22"/>
    </location>
</feature>
<feature type="compositionally biased region" description="Basic and acidic residues" evidence="7">
    <location>
        <begin position="659"/>
        <end position="678"/>
    </location>
</feature>
<accession>A0AAV3APS1</accession>
<evidence type="ECO:0000256" key="3">
    <source>
        <dbReference type="ARBA" id="ARBA00022771"/>
    </source>
</evidence>
<feature type="compositionally biased region" description="Basic and acidic residues" evidence="7">
    <location>
        <begin position="1831"/>
        <end position="1841"/>
    </location>
</feature>
<evidence type="ECO:0000256" key="1">
    <source>
        <dbReference type="ARBA" id="ARBA00004123"/>
    </source>
</evidence>
<dbReference type="GO" id="GO:0008270">
    <property type="term" value="F:zinc ion binding"/>
    <property type="evidence" value="ECO:0007669"/>
    <property type="project" value="UniProtKB-KW"/>
</dbReference>
<gene>
    <name evidence="10" type="ORF">GDO54_009717</name>
</gene>
<dbReference type="InterPro" id="IPR012677">
    <property type="entry name" value="Nucleotide-bd_a/b_plait_sf"/>
</dbReference>
<feature type="compositionally biased region" description="Basic and acidic residues" evidence="7">
    <location>
        <begin position="1758"/>
        <end position="1775"/>
    </location>
</feature>
<dbReference type="PROSITE" id="PS50102">
    <property type="entry name" value="RRM"/>
    <property type="match status" value="1"/>
</dbReference>
<dbReference type="Proteomes" id="UP001181693">
    <property type="component" value="Unassembled WGS sequence"/>
</dbReference>
<feature type="compositionally biased region" description="Basic and acidic residues" evidence="7">
    <location>
        <begin position="1516"/>
        <end position="1542"/>
    </location>
</feature>
<evidence type="ECO:0000256" key="2">
    <source>
        <dbReference type="ARBA" id="ARBA00022723"/>
    </source>
</evidence>
<feature type="domain" description="Matrin-type" evidence="9">
    <location>
        <begin position="1978"/>
        <end position="2008"/>
    </location>
</feature>
<evidence type="ECO:0000256" key="5">
    <source>
        <dbReference type="ARBA" id="ARBA00023242"/>
    </source>
</evidence>
<feature type="compositionally biased region" description="Basic and acidic residues" evidence="7">
    <location>
        <begin position="1345"/>
        <end position="1422"/>
    </location>
</feature>
<feature type="region of interest" description="Disordered" evidence="7">
    <location>
        <begin position="290"/>
        <end position="399"/>
    </location>
</feature>
<feature type="compositionally biased region" description="Low complexity" evidence="7">
    <location>
        <begin position="1476"/>
        <end position="1499"/>
    </location>
</feature>
<dbReference type="InterPro" id="IPR000690">
    <property type="entry name" value="Matrin/U1-C_Znf_C2H2"/>
</dbReference>
<evidence type="ECO:0000313" key="10">
    <source>
        <dbReference type="EMBL" id="DBA29494.1"/>
    </source>
</evidence>
<feature type="region of interest" description="Disordered" evidence="7">
    <location>
        <begin position="546"/>
        <end position="803"/>
    </location>
</feature>
<keyword evidence="4" id="KW-0862">Zinc</keyword>
<feature type="compositionally biased region" description="Polar residues" evidence="7">
    <location>
        <begin position="1923"/>
        <end position="1941"/>
    </location>
</feature>
<dbReference type="GO" id="GO:0005634">
    <property type="term" value="C:nucleus"/>
    <property type="evidence" value="ECO:0007669"/>
    <property type="project" value="UniProtKB-SubCell"/>
</dbReference>
<keyword evidence="11" id="KW-1185">Reference proteome</keyword>
<keyword evidence="6" id="KW-0694">RNA-binding</keyword>
<feature type="compositionally biased region" description="Polar residues" evidence="7">
    <location>
        <begin position="319"/>
        <end position="343"/>
    </location>
</feature>
<keyword evidence="5" id="KW-0539">Nucleus</keyword>
<evidence type="ECO:0000256" key="7">
    <source>
        <dbReference type="SAM" id="MobiDB-lite"/>
    </source>
</evidence>
<comment type="subcellular location">
    <subcellularLocation>
        <location evidence="1">Nucleus</location>
    </subcellularLocation>
</comment>
<dbReference type="InterPro" id="IPR000504">
    <property type="entry name" value="RRM_dom"/>
</dbReference>
<dbReference type="SMART" id="SM00360">
    <property type="entry name" value="RRM"/>
    <property type="match status" value="2"/>
</dbReference>
<dbReference type="Gene3D" id="3.30.70.330">
    <property type="match status" value="3"/>
</dbReference>
<protein>
    <recommendedName>
        <fullName evidence="12">Matrin-type domain-containing protein</fullName>
    </recommendedName>
</protein>
<feature type="compositionally biased region" description="Low complexity" evidence="7">
    <location>
        <begin position="769"/>
        <end position="780"/>
    </location>
</feature>
<feature type="region of interest" description="Disordered" evidence="7">
    <location>
        <begin position="1169"/>
        <end position="1190"/>
    </location>
</feature>
<feature type="compositionally biased region" description="Basic residues" evidence="7">
    <location>
        <begin position="565"/>
        <end position="633"/>
    </location>
</feature>
<feature type="compositionally biased region" description="Basic residues" evidence="7">
    <location>
        <begin position="1865"/>
        <end position="1874"/>
    </location>
</feature>
<feature type="compositionally biased region" description="Polar residues" evidence="7">
    <location>
        <begin position="1425"/>
        <end position="1439"/>
    </location>
</feature>